<dbReference type="Proteomes" id="UP000253606">
    <property type="component" value="Chromosome"/>
</dbReference>
<keyword evidence="1" id="KW-0378">Hydrolase</keyword>
<dbReference type="RefSeq" id="WP_236656933.1">
    <property type="nucleotide sequence ID" value="NZ_CP030840.1"/>
</dbReference>
<name>A0A2Z5G4V5_9BACT</name>
<dbReference type="Pfam" id="PF13604">
    <property type="entry name" value="AAA_30"/>
    <property type="match status" value="1"/>
</dbReference>
<dbReference type="AlphaFoldDB" id="A0A2Z5G4V5"/>
<reference evidence="1 2" key="1">
    <citation type="journal article" date="2018" name="Front. Microbiol.">
        <title>Hydrolytic Capabilities as a Key to Environmental Success: Chitinolytic and Cellulolytic Acidobacteria From Acidic Sub-arctic Soils and Boreal Peatlands.</title>
        <authorList>
            <person name="Belova S.E."/>
            <person name="Ravin N.V."/>
            <person name="Pankratov T.A."/>
            <person name="Rakitin A.L."/>
            <person name="Ivanova A.A."/>
            <person name="Beletsky A.V."/>
            <person name="Mardanov A.V."/>
            <person name="Sinninghe Damste J.S."/>
            <person name="Dedysh S.N."/>
        </authorList>
    </citation>
    <scope>NUCLEOTIDE SEQUENCE [LARGE SCALE GENOMIC DNA]</scope>
    <source>
        <strain evidence="1 2">SBC82</strain>
    </source>
</reference>
<gene>
    <name evidence="1" type="ORF">ACPOL_4732</name>
</gene>
<evidence type="ECO:0000313" key="1">
    <source>
        <dbReference type="EMBL" id="AXC14000.1"/>
    </source>
</evidence>
<dbReference type="Gene3D" id="3.40.50.300">
    <property type="entry name" value="P-loop containing nucleotide triphosphate hydrolases"/>
    <property type="match status" value="1"/>
</dbReference>
<protein>
    <submittedName>
        <fullName evidence="1">TraI protein (DNA helicase I)</fullName>
    </submittedName>
</protein>
<dbReference type="InterPro" id="IPR027417">
    <property type="entry name" value="P-loop_NTPase"/>
</dbReference>
<dbReference type="KEGG" id="abas:ACPOL_4732"/>
<dbReference type="SUPFAM" id="SSF52540">
    <property type="entry name" value="P-loop containing nucleoside triphosphate hydrolases"/>
    <property type="match status" value="1"/>
</dbReference>
<keyword evidence="1" id="KW-0067">ATP-binding</keyword>
<organism evidence="1 2">
    <name type="scientific">Acidisarcina polymorpha</name>
    <dbReference type="NCBI Taxonomy" id="2211140"/>
    <lineage>
        <taxon>Bacteria</taxon>
        <taxon>Pseudomonadati</taxon>
        <taxon>Acidobacteriota</taxon>
        <taxon>Terriglobia</taxon>
        <taxon>Terriglobales</taxon>
        <taxon>Acidobacteriaceae</taxon>
        <taxon>Acidisarcina</taxon>
    </lineage>
</organism>
<keyword evidence="1" id="KW-0547">Nucleotide-binding</keyword>
<keyword evidence="1" id="KW-0347">Helicase</keyword>
<accession>A0A2Z5G4V5</accession>
<dbReference type="GO" id="GO:0004386">
    <property type="term" value="F:helicase activity"/>
    <property type="evidence" value="ECO:0007669"/>
    <property type="project" value="UniProtKB-KW"/>
</dbReference>
<proteinExistence type="predicted"/>
<evidence type="ECO:0000313" key="2">
    <source>
        <dbReference type="Proteomes" id="UP000253606"/>
    </source>
</evidence>
<sequence>MAYVMRGQQLVEPMMDEDGALAQASRKSFLNSSQRAVIQEVLTSPDRIHGLQGLAGTGKTTVLSSIREGAESAGYAVVGFAPSSRSAAQLREAGISATTLQSFLARSNRGHAAGDPASQHLYMW</sequence>
<keyword evidence="2" id="KW-1185">Reference proteome</keyword>
<dbReference type="EMBL" id="CP030840">
    <property type="protein sequence ID" value="AXC14000.1"/>
    <property type="molecule type" value="Genomic_DNA"/>
</dbReference>